<dbReference type="STRING" id="525257.HMPREF0204_11333"/>
<evidence type="ECO:0000313" key="2">
    <source>
        <dbReference type="Proteomes" id="UP000279227"/>
    </source>
</evidence>
<name>A0A3S4MFK5_CHRGE</name>
<organism evidence="1 2">
    <name type="scientific">Chryseobacterium gleum</name>
    <name type="common">Flavobacterium gleum</name>
    <dbReference type="NCBI Taxonomy" id="250"/>
    <lineage>
        <taxon>Bacteria</taxon>
        <taxon>Pseudomonadati</taxon>
        <taxon>Bacteroidota</taxon>
        <taxon>Flavobacteriia</taxon>
        <taxon>Flavobacteriales</taxon>
        <taxon>Weeksellaceae</taxon>
        <taxon>Chryseobacterium group</taxon>
        <taxon>Chryseobacterium</taxon>
    </lineage>
</organism>
<reference evidence="1 2" key="1">
    <citation type="submission" date="2018-12" db="EMBL/GenBank/DDBJ databases">
        <authorList>
            <consortium name="Pathogen Informatics"/>
        </authorList>
    </citation>
    <scope>NUCLEOTIDE SEQUENCE [LARGE SCALE GENOMIC DNA]</scope>
    <source>
        <strain evidence="1 2">NCTC11432</strain>
    </source>
</reference>
<evidence type="ECO:0000313" key="1">
    <source>
        <dbReference type="EMBL" id="VEE10747.1"/>
    </source>
</evidence>
<accession>A0A3S4MFK5</accession>
<dbReference type="AlphaFoldDB" id="A0A3S4MFK5"/>
<dbReference type="GeneID" id="93023726"/>
<sequence length="72" mass="8604">MEIEGTILKVKKRYTRIELDDGTKLDLMYRKSDNYIVSGLKKGDWLEATVTVKKYRLWRMRIVGYYLSKVKV</sequence>
<dbReference type="OrthoDB" id="1271156at2"/>
<proteinExistence type="predicted"/>
<dbReference type="Proteomes" id="UP000279227">
    <property type="component" value="Chromosome"/>
</dbReference>
<dbReference type="KEGG" id="cgle:NCTC11432_04371"/>
<dbReference type="RefSeq" id="WP_002984466.1">
    <property type="nucleotide sequence ID" value="NZ_CP068486.1"/>
</dbReference>
<protein>
    <submittedName>
        <fullName evidence="1">Uncharacterized protein</fullName>
    </submittedName>
</protein>
<dbReference type="EMBL" id="LR134289">
    <property type="protein sequence ID" value="VEE10747.1"/>
    <property type="molecule type" value="Genomic_DNA"/>
</dbReference>
<gene>
    <name evidence="1" type="ORF">NCTC11432_04371</name>
</gene>